<proteinExistence type="predicted"/>
<accession>A0A8S3Z2R2</accession>
<dbReference type="GO" id="GO:0008028">
    <property type="term" value="F:monocarboxylic acid transmembrane transporter activity"/>
    <property type="evidence" value="ECO:0007669"/>
    <property type="project" value="TreeGrafter"/>
</dbReference>
<evidence type="ECO:0000313" key="4">
    <source>
        <dbReference type="Proteomes" id="UP000678393"/>
    </source>
</evidence>
<dbReference type="InterPro" id="IPR050327">
    <property type="entry name" value="Proton-linked_MCT"/>
</dbReference>
<feature type="transmembrane region" description="Helical" evidence="2">
    <location>
        <begin position="247"/>
        <end position="270"/>
    </location>
</feature>
<gene>
    <name evidence="3" type="ORF">CUNI_LOCUS7833</name>
</gene>
<dbReference type="EMBL" id="CAJHNH020001252">
    <property type="protein sequence ID" value="CAG5122275.1"/>
    <property type="molecule type" value="Genomic_DNA"/>
</dbReference>
<feature type="compositionally biased region" description="Polar residues" evidence="1">
    <location>
        <begin position="1"/>
        <end position="10"/>
    </location>
</feature>
<keyword evidence="4" id="KW-1185">Reference proteome</keyword>
<dbReference type="OrthoDB" id="6435476at2759"/>
<name>A0A8S3Z2R2_9EUPU</name>
<comment type="caution">
    <text evidence="3">The sequence shown here is derived from an EMBL/GenBank/DDBJ whole genome shotgun (WGS) entry which is preliminary data.</text>
</comment>
<dbReference type="AlphaFoldDB" id="A0A8S3Z2R2"/>
<evidence type="ECO:0000313" key="3">
    <source>
        <dbReference type="EMBL" id="CAG5122275.1"/>
    </source>
</evidence>
<dbReference type="SUPFAM" id="SSF103473">
    <property type="entry name" value="MFS general substrate transporter"/>
    <property type="match status" value="1"/>
</dbReference>
<dbReference type="PANTHER" id="PTHR11360:SF284">
    <property type="entry name" value="EG:103B4.3 PROTEIN-RELATED"/>
    <property type="match status" value="1"/>
</dbReference>
<keyword evidence="2" id="KW-0812">Transmembrane</keyword>
<protein>
    <recommendedName>
        <fullName evidence="5">Major facilitator superfamily (MFS) profile domain-containing protein</fullName>
    </recommendedName>
</protein>
<organism evidence="3 4">
    <name type="scientific">Candidula unifasciata</name>
    <dbReference type="NCBI Taxonomy" id="100452"/>
    <lineage>
        <taxon>Eukaryota</taxon>
        <taxon>Metazoa</taxon>
        <taxon>Spiralia</taxon>
        <taxon>Lophotrochozoa</taxon>
        <taxon>Mollusca</taxon>
        <taxon>Gastropoda</taxon>
        <taxon>Heterobranchia</taxon>
        <taxon>Euthyneura</taxon>
        <taxon>Panpulmonata</taxon>
        <taxon>Eupulmonata</taxon>
        <taxon>Stylommatophora</taxon>
        <taxon>Helicina</taxon>
        <taxon>Helicoidea</taxon>
        <taxon>Geomitridae</taxon>
        <taxon>Candidula</taxon>
    </lineage>
</organism>
<dbReference type="PANTHER" id="PTHR11360">
    <property type="entry name" value="MONOCARBOXYLATE TRANSPORTER"/>
    <property type="match status" value="1"/>
</dbReference>
<evidence type="ECO:0008006" key="5">
    <source>
        <dbReference type="Google" id="ProtNLM"/>
    </source>
</evidence>
<feature type="transmembrane region" description="Helical" evidence="2">
    <location>
        <begin position="276"/>
        <end position="301"/>
    </location>
</feature>
<dbReference type="Gene3D" id="1.20.1250.20">
    <property type="entry name" value="MFS general substrate transporter like domains"/>
    <property type="match status" value="1"/>
</dbReference>
<keyword evidence="2" id="KW-0472">Membrane</keyword>
<feature type="region of interest" description="Disordered" evidence="1">
    <location>
        <begin position="1"/>
        <end position="21"/>
    </location>
</feature>
<keyword evidence="2" id="KW-1133">Transmembrane helix</keyword>
<feature type="transmembrane region" description="Helical" evidence="2">
    <location>
        <begin position="206"/>
        <end position="226"/>
    </location>
</feature>
<sequence>MSVLQSQLPGKSQDELPNGAAKENHDKLLNFTREEQTGDAEATEALLNQADVQVALEKNIVINAGDMADGTSTIENWREPALDGDTDTDIEQKKGVVNDTSADKRRTRWQKFWQSSSLELWGFRCMLVSTIPGSASAYLLSYIPTICKFQGASFEQAAFLTTIMGGVDLVSRISTGFIADTKVLLPSRLAVIVLLGLGIGCHFVRYATSFVTLIPMIVCTAIFLGSRVPLHSLMCQEVVGPQKFPQAYSLLTVIITLSSSSLNPALGAVVEATGSFVPVLHILGVCFLISAGMLACLPLFVRLDVKHGKRK</sequence>
<reference evidence="3" key="1">
    <citation type="submission" date="2021-04" db="EMBL/GenBank/DDBJ databases">
        <authorList>
            <consortium name="Molecular Ecology Group"/>
        </authorList>
    </citation>
    <scope>NUCLEOTIDE SEQUENCE</scope>
</reference>
<evidence type="ECO:0000256" key="1">
    <source>
        <dbReference type="SAM" id="MobiDB-lite"/>
    </source>
</evidence>
<dbReference type="InterPro" id="IPR036259">
    <property type="entry name" value="MFS_trans_sf"/>
</dbReference>
<evidence type="ECO:0000256" key="2">
    <source>
        <dbReference type="SAM" id="Phobius"/>
    </source>
</evidence>
<dbReference type="Proteomes" id="UP000678393">
    <property type="component" value="Unassembled WGS sequence"/>
</dbReference>